<dbReference type="PANTHER" id="PTHR46169:SF29">
    <property type="entry name" value="DNA REPLICATION-RELATED ELEMENT FACTOR, ISOFORM A"/>
    <property type="match status" value="1"/>
</dbReference>
<dbReference type="EMBL" id="CAJVQA010000043">
    <property type="protein sequence ID" value="CAG8452164.1"/>
    <property type="molecule type" value="Genomic_DNA"/>
</dbReference>
<feature type="domain" description="HAT C-terminal dimerisation" evidence="1">
    <location>
        <begin position="413"/>
        <end position="480"/>
    </location>
</feature>
<sequence length="489" mass="57255">MNNLLENRIEVENDQSSRPTTPHMQVIPANQSVESWVWLFVNKQTRYCQVIIEDKGVRRQCEWSCQKKTSTTNIASHLRVKHRIIEGKEEAEVINSETHNRNFPLEQSKINRITYHLIDWLIDDMQAFHVVENRKFRNFVYELESFYSIPCKNSLYKKMSEAISIVEQNLNESMNNTHEINVLDPIASDTETRWNSTFFLLERLIYFRNTLSILGNKLALDPDRTTRNDGDNLKKLLLNSDNWTSLEELILLLRPFVNATNLTSGSLYPTLSLWYPTLYCLQDYLENIVHTITSPQIIIVCNEILASLYKRWEIPDELGCIASLLDPRFKFLKFLSPIQIENTKQNLKNHIELLETPNTLPTTNFSDNTSMFLNFFNNNLSSQPPTSQIDIEISLYLQLPALSVLPLNHPHYHLHDPLQWWQEKRTTFPLLYRQARRFLAIPATSVLSERLFSDAGNVITDKRNRLNPDTIHDLLFLKENDHLVSFYED</sequence>
<dbReference type="SUPFAM" id="SSF53098">
    <property type="entry name" value="Ribonuclease H-like"/>
    <property type="match status" value="1"/>
</dbReference>
<dbReference type="SUPFAM" id="SSF140996">
    <property type="entry name" value="Hermes dimerisation domain"/>
    <property type="match status" value="1"/>
</dbReference>
<comment type="caution">
    <text evidence="2">The sequence shown here is derived from an EMBL/GenBank/DDBJ whole genome shotgun (WGS) entry which is preliminary data.</text>
</comment>
<gene>
    <name evidence="2" type="ORF">CPELLU_LOCUS200</name>
</gene>
<dbReference type="Proteomes" id="UP000789759">
    <property type="component" value="Unassembled WGS sequence"/>
</dbReference>
<evidence type="ECO:0000259" key="1">
    <source>
        <dbReference type="Pfam" id="PF05699"/>
    </source>
</evidence>
<reference evidence="2" key="1">
    <citation type="submission" date="2021-06" db="EMBL/GenBank/DDBJ databases">
        <authorList>
            <person name="Kallberg Y."/>
            <person name="Tangrot J."/>
            <person name="Rosling A."/>
        </authorList>
    </citation>
    <scope>NUCLEOTIDE SEQUENCE</scope>
    <source>
        <strain evidence="2">FL966</strain>
    </source>
</reference>
<dbReference type="OrthoDB" id="2449744at2759"/>
<name>A0A9N8VJ21_9GLOM</name>
<dbReference type="GO" id="GO:0046983">
    <property type="term" value="F:protein dimerization activity"/>
    <property type="evidence" value="ECO:0007669"/>
    <property type="project" value="InterPro"/>
</dbReference>
<accession>A0A9N8VJ21</accession>
<evidence type="ECO:0000313" key="3">
    <source>
        <dbReference type="Proteomes" id="UP000789759"/>
    </source>
</evidence>
<dbReference type="InterPro" id="IPR012337">
    <property type="entry name" value="RNaseH-like_sf"/>
</dbReference>
<protein>
    <submittedName>
        <fullName evidence="2">17814_t:CDS:1</fullName>
    </submittedName>
</protein>
<keyword evidence="3" id="KW-1185">Reference proteome</keyword>
<dbReference type="AlphaFoldDB" id="A0A9N8VJ21"/>
<dbReference type="PANTHER" id="PTHR46169">
    <property type="entry name" value="DNA REPLICATION-RELATED ELEMENT FACTOR, ISOFORM A"/>
    <property type="match status" value="1"/>
</dbReference>
<dbReference type="InterPro" id="IPR052717">
    <property type="entry name" value="Vacuolar_transposase_reg"/>
</dbReference>
<dbReference type="GO" id="GO:0006357">
    <property type="term" value="P:regulation of transcription by RNA polymerase II"/>
    <property type="evidence" value="ECO:0007669"/>
    <property type="project" value="TreeGrafter"/>
</dbReference>
<evidence type="ECO:0000313" key="2">
    <source>
        <dbReference type="EMBL" id="CAG8452164.1"/>
    </source>
</evidence>
<dbReference type="GO" id="GO:0005634">
    <property type="term" value="C:nucleus"/>
    <property type="evidence" value="ECO:0007669"/>
    <property type="project" value="TreeGrafter"/>
</dbReference>
<dbReference type="Pfam" id="PF05699">
    <property type="entry name" value="Dimer_Tnp_hAT"/>
    <property type="match status" value="1"/>
</dbReference>
<organism evidence="2 3">
    <name type="scientific">Cetraspora pellucida</name>
    <dbReference type="NCBI Taxonomy" id="1433469"/>
    <lineage>
        <taxon>Eukaryota</taxon>
        <taxon>Fungi</taxon>
        <taxon>Fungi incertae sedis</taxon>
        <taxon>Mucoromycota</taxon>
        <taxon>Glomeromycotina</taxon>
        <taxon>Glomeromycetes</taxon>
        <taxon>Diversisporales</taxon>
        <taxon>Gigasporaceae</taxon>
        <taxon>Cetraspora</taxon>
    </lineage>
</organism>
<dbReference type="InterPro" id="IPR008906">
    <property type="entry name" value="HATC_C_dom"/>
</dbReference>
<proteinExistence type="predicted"/>